<comment type="caution">
    <text evidence="2">The sequence shown here is derived from an EMBL/GenBank/DDBJ whole genome shotgun (WGS) entry which is preliminary data.</text>
</comment>
<sequence>MGQKKGSKNTETSSMHHSGSFKHKHLCQPEPLAAVVAQVQSLANALGHNDSVRTMGQLPALHLPDTEVPSTITIDKLCNDHDLFNKPTLFHHSSSFAEQFAQDCCLYKEGLSLSKAQVWANKCPPCFDPSNGEVKVFSKEPHTTITMDGNLQQ</sequence>
<dbReference type="EMBL" id="MU167213">
    <property type="protein sequence ID" value="KAG0151362.1"/>
    <property type="molecule type" value="Genomic_DNA"/>
</dbReference>
<dbReference type="AlphaFoldDB" id="A0A9P6NTI9"/>
<evidence type="ECO:0000313" key="2">
    <source>
        <dbReference type="EMBL" id="KAG0151362.1"/>
    </source>
</evidence>
<evidence type="ECO:0000313" key="3">
    <source>
        <dbReference type="Proteomes" id="UP000886653"/>
    </source>
</evidence>
<name>A0A9P6NTI9_9BASI</name>
<proteinExistence type="predicted"/>
<gene>
    <name evidence="2" type="ORF">CROQUDRAFT_130057</name>
</gene>
<dbReference type="Proteomes" id="UP000886653">
    <property type="component" value="Unassembled WGS sequence"/>
</dbReference>
<reference evidence="2" key="1">
    <citation type="submission" date="2013-11" db="EMBL/GenBank/DDBJ databases">
        <title>Genome sequence of the fusiform rust pathogen reveals effectors for host alternation and coevolution with pine.</title>
        <authorList>
            <consortium name="DOE Joint Genome Institute"/>
            <person name="Smith K."/>
            <person name="Pendleton A."/>
            <person name="Kubisiak T."/>
            <person name="Anderson C."/>
            <person name="Salamov A."/>
            <person name="Aerts A."/>
            <person name="Riley R."/>
            <person name="Clum A."/>
            <person name="Lindquist E."/>
            <person name="Ence D."/>
            <person name="Campbell M."/>
            <person name="Kronenberg Z."/>
            <person name="Feau N."/>
            <person name="Dhillon B."/>
            <person name="Hamelin R."/>
            <person name="Burleigh J."/>
            <person name="Smith J."/>
            <person name="Yandell M."/>
            <person name="Nelson C."/>
            <person name="Grigoriev I."/>
            <person name="Davis J."/>
        </authorList>
    </citation>
    <scope>NUCLEOTIDE SEQUENCE</scope>
    <source>
        <strain evidence="2">G11</strain>
    </source>
</reference>
<accession>A0A9P6NTI9</accession>
<organism evidence="2 3">
    <name type="scientific">Cronartium quercuum f. sp. fusiforme G11</name>
    <dbReference type="NCBI Taxonomy" id="708437"/>
    <lineage>
        <taxon>Eukaryota</taxon>
        <taxon>Fungi</taxon>
        <taxon>Dikarya</taxon>
        <taxon>Basidiomycota</taxon>
        <taxon>Pucciniomycotina</taxon>
        <taxon>Pucciniomycetes</taxon>
        <taxon>Pucciniales</taxon>
        <taxon>Coleosporiaceae</taxon>
        <taxon>Cronartium</taxon>
    </lineage>
</organism>
<keyword evidence="3" id="KW-1185">Reference proteome</keyword>
<evidence type="ECO:0000256" key="1">
    <source>
        <dbReference type="SAM" id="MobiDB-lite"/>
    </source>
</evidence>
<feature type="region of interest" description="Disordered" evidence="1">
    <location>
        <begin position="1"/>
        <end position="23"/>
    </location>
</feature>
<protein>
    <submittedName>
        <fullName evidence="2">Uncharacterized protein</fullName>
    </submittedName>
</protein>